<comment type="caution">
    <text evidence="1">The sequence shown here is derived from an EMBL/GenBank/DDBJ whole genome shotgun (WGS) entry which is preliminary data.</text>
</comment>
<gene>
    <name evidence="1" type="ORF">GPM918_LOCUS14999</name>
    <name evidence="2" type="ORF">SRO942_LOCUS14999</name>
</gene>
<evidence type="ECO:0000313" key="3">
    <source>
        <dbReference type="Proteomes" id="UP000663829"/>
    </source>
</evidence>
<keyword evidence="3" id="KW-1185">Reference proteome</keyword>
<sequence length="316" mass="35308">MSESLERPSLKCRSLKCRGRSSVGRSNVGVAQVSGAQMSGAQTSVDAYFSLRSRARVRTCSKSHLHSANAIKLEGRKDYEDLRYRAINSNEPPANIVTNSFGALSTLAQAQLPSKHNLKRLVKHHLHDSGSSNNNNRFLIFASPEQLKTLETSSEFFMDASINAITKLFPTCVSSGCFFHLRQSLYRQVQNRYDADSLFAYNCTRVAALAFLPLQDVIPGFVFLSEDLTLDLQDFLNYFEDTYIGCLHAGGVRANLKFAVELWNMHSRTDQAMLQSIITLKSEKLKTEESSLQLDLAAINAGQEAKIQQKRLLCRS</sequence>
<reference evidence="1" key="1">
    <citation type="submission" date="2021-02" db="EMBL/GenBank/DDBJ databases">
        <authorList>
            <person name="Nowell W R."/>
        </authorList>
    </citation>
    <scope>NUCLEOTIDE SEQUENCE</scope>
</reference>
<dbReference type="Proteomes" id="UP000663829">
    <property type="component" value="Unassembled WGS sequence"/>
</dbReference>
<dbReference type="EMBL" id="CAJOBC010003699">
    <property type="protein sequence ID" value="CAF3796569.1"/>
    <property type="molecule type" value="Genomic_DNA"/>
</dbReference>
<dbReference type="EMBL" id="CAJNOQ010003699">
    <property type="protein sequence ID" value="CAF1025374.1"/>
    <property type="molecule type" value="Genomic_DNA"/>
</dbReference>
<dbReference type="AlphaFoldDB" id="A0A814IMD0"/>
<accession>A0A814IMD0</accession>
<evidence type="ECO:0000313" key="1">
    <source>
        <dbReference type="EMBL" id="CAF1025374.1"/>
    </source>
</evidence>
<evidence type="ECO:0000313" key="2">
    <source>
        <dbReference type="EMBL" id="CAF3796569.1"/>
    </source>
</evidence>
<organism evidence="1 3">
    <name type="scientific">Didymodactylos carnosus</name>
    <dbReference type="NCBI Taxonomy" id="1234261"/>
    <lineage>
        <taxon>Eukaryota</taxon>
        <taxon>Metazoa</taxon>
        <taxon>Spiralia</taxon>
        <taxon>Gnathifera</taxon>
        <taxon>Rotifera</taxon>
        <taxon>Eurotatoria</taxon>
        <taxon>Bdelloidea</taxon>
        <taxon>Philodinida</taxon>
        <taxon>Philodinidae</taxon>
        <taxon>Didymodactylos</taxon>
    </lineage>
</organism>
<dbReference type="Proteomes" id="UP000681722">
    <property type="component" value="Unassembled WGS sequence"/>
</dbReference>
<protein>
    <submittedName>
        <fullName evidence="1">Uncharacterized protein</fullName>
    </submittedName>
</protein>
<name>A0A814IMD0_9BILA</name>
<proteinExistence type="predicted"/>